<name>A0A6L2MAV3_TANCI</name>
<protein>
    <submittedName>
        <fullName evidence="2">Reverse transcriptase domain-containing protein</fullName>
    </submittedName>
</protein>
<reference evidence="2" key="1">
    <citation type="journal article" date="2019" name="Sci. Rep.">
        <title>Draft genome of Tanacetum cinerariifolium, the natural source of mosquito coil.</title>
        <authorList>
            <person name="Yamashiro T."/>
            <person name="Shiraishi A."/>
            <person name="Satake H."/>
            <person name="Nakayama K."/>
        </authorList>
    </citation>
    <scope>NUCLEOTIDE SEQUENCE</scope>
</reference>
<dbReference type="InterPro" id="IPR021109">
    <property type="entry name" value="Peptidase_aspartic_dom_sf"/>
</dbReference>
<evidence type="ECO:0000313" key="2">
    <source>
        <dbReference type="EMBL" id="GEU71111.1"/>
    </source>
</evidence>
<dbReference type="Gene3D" id="2.40.70.10">
    <property type="entry name" value="Acid Proteases"/>
    <property type="match status" value="1"/>
</dbReference>
<proteinExistence type="predicted"/>
<dbReference type="EMBL" id="BKCJ010006245">
    <property type="protein sequence ID" value="GEU71111.1"/>
    <property type="molecule type" value="Genomic_DNA"/>
</dbReference>
<feature type="compositionally biased region" description="Low complexity" evidence="1">
    <location>
        <begin position="133"/>
        <end position="144"/>
    </location>
</feature>
<dbReference type="PANTHER" id="PTHR33067">
    <property type="entry name" value="RNA-DIRECTED DNA POLYMERASE-RELATED"/>
    <property type="match status" value="1"/>
</dbReference>
<dbReference type="CDD" id="cd00303">
    <property type="entry name" value="retropepsin_like"/>
    <property type="match status" value="1"/>
</dbReference>
<dbReference type="PANTHER" id="PTHR33067:SF9">
    <property type="entry name" value="RNA-DIRECTED DNA POLYMERASE"/>
    <property type="match status" value="1"/>
</dbReference>
<organism evidence="2">
    <name type="scientific">Tanacetum cinerariifolium</name>
    <name type="common">Dalmatian daisy</name>
    <name type="synonym">Chrysanthemum cinerariifolium</name>
    <dbReference type="NCBI Taxonomy" id="118510"/>
    <lineage>
        <taxon>Eukaryota</taxon>
        <taxon>Viridiplantae</taxon>
        <taxon>Streptophyta</taxon>
        <taxon>Embryophyta</taxon>
        <taxon>Tracheophyta</taxon>
        <taxon>Spermatophyta</taxon>
        <taxon>Magnoliopsida</taxon>
        <taxon>eudicotyledons</taxon>
        <taxon>Gunneridae</taxon>
        <taxon>Pentapetalae</taxon>
        <taxon>asterids</taxon>
        <taxon>campanulids</taxon>
        <taxon>Asterales</taxon>
        <taxon>Asteraceae</taxon>
        <taxon>Asteroideae</taxon>
        <taxon>Anthemideae</taxon>
        <taxon>Anthemidinae</taxon>
        <taxon>Tanacetum</taxon>
    </lineage>
</organism>
<keyword evidence="2" id="KW-0695">RNA-directed DNA polymerase</keyword>
<keyword evidence="2" id="KW-0808">Transferase</keyword>
<feature type="region of interest" description="Disordered" evidence="1">
    <location>
        <begin position="133"/>
        <end position="160"/>
    </location>
</feature>
<sequence>MGAGLCWEGGGMVVGVVGCGGEASGKREEVLKVVAGNLDECTVPILACCGGLVESGLQERYGLIEMEEGVAGKGVQVLGGKHCEVHSVLNVGVTREYVWGFYNFGPCASLGLRPEEALVLLRIHCECTQTHSSSRLVSNPSSNLTPYTNPNPKGRNHRRSKQRIKDFNLEELSPPIVTIADQRTMAQFLQAPTEGYEDAIVVLAITADNFELKHDQDSLNSVAGGNFLDKMPRECLDIIESKSKVCYSSNKPVVAKVSSNTSTSGISYDVAELKDMVKALLLDKKCQNQSPAPMKAVKESCMAECLELADLGASINLMPFSVWKKLSLPNLTPTYMTLELADRSISRPVGVAEDVYVKTGRALTDMFEGDLTIRVGKEAITFNLDQTSRYSANYSDMTAKQIDVIDMAYEEYSHEVLGFYDTISSGNPPPYYDPIIYTTSPTLTPFENSDFLPEEVDAFLAIEDDPTSPEFY</sequence>
<dbReference type="AlphaFoldDB" id="A0A6L2MAV3"/>
<comment type="caution">
    <text evidence="2">The sequence shown here is derived from an EMBL/GenBank/DDBJ whole genome shotgun (WGS) entry which is preliminary data.</text>
</comment>
<accession>A0A6L2MAV3</accession>
<dbReference type="GO" id="GO:0003964">
    <property type="term" value="F:RNA-directed DNA polymerase activity"/>
    <property type="evidence" value="ECO:0007669"/>
    <property type="project" value="UniProtKB-KW"/>
</dbReference>
<evidence type="ECO:0000256" key="1">
    <source>
        <dbReference type="SAM" id="MobiDB-lite"/>
    </source>
</evidence>
<keyword evidence="2" id="KW-0548">Nucleotidyltransferase</keyword>
<gene>
    <name evidence="2" type="ORF">Tci_043089</name>
</gene>